<gene>
    <name evidence="1 3" type="ORF">LOAG_01010</name>
</gene>
<keyword evidence="2" id="KW-1185">Reference proteome</keyword>
<dbReference type="GeneID" id="9938379"/>
<dbReference type="AlphaFoldDB" id="A0A1I7VX15"/>
<reference evidence="3" key="2">
    <citation type="submission" date="2016-11" db="UniProtKB">
        <authorList>
            <consortium name="WormBaseParasite"/>
        </authorList>
    </citation>
    <scope>IDENTIFICATION</scope>
</reference>
<evidence type="ECO:0000313" key="1">
    <source>
        <dbReference type="EMBL" id="EFO27479.1"/>
    </source>
</evidence>
<proteinExistence type="predicted"/>
<dbReference type="Proteomes" id="UP000095285">
    <property type="component" value="Unassembled WGS sequence"/>
</dbReference>
<organism evidence="2 3">
    <name type="scientific">Loa loa</name>
    <name type="common">Eye worm</name>
    <name type="synonym">Filaria loa</name>
    <dbReference type="NCBI Taxonomy" id="7209"/>
    <lineage>
        <taxon>Eukaryota</taxon>
        <taxon>Metazoa</taxon>
        <taxon>Ecdysozoa</taxon>
        <taxon>Nematoda</taxon>
        <taxon>Chromadorea</taxon>
        <taxon>Rhabditida</taxon>
        <taxon>Spirurina</taxon>
        <taxon>Spiruromorpha</taxon>
        <taxon>Filarioidea</taxon>
        <taxon>Onchocercidae</taxon>
        <taxon>Loa</taxon>
    </lineage>
</organism>
<name>A0A1I7VX15_LOALO</name>
<evidence type="ECO:0000313" key="2">
    <source>
        <dbReference type="Proteomes" id="UP000095285"/>
    </source>
</evidence>
<dbReference type="RefSeq" id="XP_003136598.1">
    <property type="nucleotide sequence ID" value="XM_003136550.1"/>
</dbReference>
<sequence length="118" mass="13724">MNKVLLYFRAAALKQLYARAPLQQAFYRLNMVVHIDNRYQCVAAGDKKMKEQLIIKRIKNRRTLITLFFSSMNNIEKDDDKLLKWRRALKSPMTARTAMIVVRMDDSGNGNIVGECID</sequence>
<dbReference type="EMBL" id="JH712121">
    <property type="protein sequence ID" value="EFO27479.1"/>
    <property type="molecule type" value="Genomic_DNA"/>
</dbReference>
<dbReference type="KEGG" id="loa:LOAG_01010"/>
<dbReference type="WBParaSite" id="EN70_7210">
    <property type="protein sequence ID" value="EN70_7210"/>
    <property type="gene ID" value="EN70_7210"/>
</dbReference>
<dbReference type="CTD" id="9938379"/>
<evidence type="ECO:0000313" key="3">
    <source>
        <dbReference type="WBParaSite" id="EN70_7210"/>
    </source>
</evidence>
<accession>A0A1I7VX15</accession>
<accession>A0A1S0U9V2</accession>
<protein>
    <submittedName>
        <fullName evidence="3">DUF4258 domain-containing protein</fullName>
    </submittedName>
</protein>
<reference evidence="1 2" key="1">
    <citation type="submission" date="2012-04" db="EMBL/GenBank/DDBJ databases">
        <title>The Genome Sequence of Loa loa.</title>
        <authorList>
            <consortium name="The Broad Institute Genome Sequencing Platform"/>
            <consortium name="Broad Institute Genome Sequencing Center for Infectious Disease"/>
            <person name="Nutman T.B."/>
            <person name="Fink D.L."/>
            <person name="Russ C."/>
            <person name="Young S."/>
            <person name="Zeng Q."/>
            <person name="Gargeya S."/>
            <person name="Alvarado L."/>
            <person name="Berlin A."/>
            <person name="Chapman S.B."/>
            <person name="Chen Z."/>
            <person name="Freedman E."/>
            <person name="Gellesch M."/>
            <person name="Goldberg J."/>
            <person name="Griggs A."/>
            <person name="Gujja S."/>
            <person name="Heilman E.R."/>
            <person name="Heiman D."/>
            <person name="Howarth C."/>
            <person name="Mehta T."/>
            <person name="Neiman D."/>
            <person name="Pearson M."/>
            <person name="Roberts A."/>
            <person name="Saif S."/>
            <person name="Shea T."/>
            <person name="Shenoy N."/>
            <person name="Sisk P."/>
            <person name="Stolte C."/>
            <person name="Sykes S."/>
            <person name="White J."/>
            <person name="Yandava C."/>
            <person name="Haas B."/>
            <person name="Henn M.R."/>
            <person name="Nusbaum C."/>
            <person name="Birren B."/>
        </authorList>
    </citation>
    <scope>NUCLEOTIDE SEQUENCE [LARGE SCALE GENOMIC DNA]</scope>
</reference>